<gene>
    <name evidence="1" type="ORF">STHERMO_0138</name>
</gene>
<sequence>MIETEFYKRYWLNVVETFVFFNKKGVISIKNSVFNQNMLKLYKIK</sequence>
<evidence type="ECO:0000313" key="2">
    <source>
        <dbReference type="Proteomes" id="UP000509120"/>
    </source>
</evidence>
<reference evidence="1 2" key="1">
    <citation type="submission" date="2020-06" db="EMBL/GenBank/DDBJ databases">
        <authorList>
            <person name="Chuat V."/>
        </authorList>
    </citation>
    <scope>NUCLEOTIDE SEQUENCE [LARGE SCALE GENOMIC DNA]</scope>
    <source>
        <strain evidence="1">STH_CIRM_1046</strain>
    </source>
</reference>
<dbReference type="Proteomes" id="UP000509120">
    <property type="component" value="Chromosome"/>
</dbReference>
<organism evidence="1 2">
    <name type="scientific">Streptococcus thermophilus</name>
    <dbReference type="NCBI Taxonomy" id="1308"/>
    <lineage>
        <taxon>Bacteria</taxon>
        <taxon>Bacillati</taxon>
        <taxon>Bacillota</taxon>
        <taxon>Bacilli</taxon>
        <taxon>Lactobacillales</taxon>
        <taxon>Streptococcaceae</taxon>
        <taxon>Streptococcus</taxon>
    </lineage>
</organism>
<name>A0AAU9HER7_STRTR</name>
<accession>A0AAU9HER7</accession>
<proteinExistence type="predicted"/>
<dbReference type="AlphaFoldDB" id="A0AAU9HER7"/>
<evidence type="ECO:0000313" key="1">
    <source>
        <dbReference type="EMBL" id="CAD0153826.1"/>
    </source>
</evidence>
<dbReference type="EMBL" id="LR822030">
    <property type="protein sequence ID" value="CAD0153826.1"/>
    <property type="molecule type" value="Genomic_DNA"/>
</dbReference>
<protein>
    <submittedName>
        <fullName evidence="1">Uncharacterized protein</fullName>
    </submittedName>
</protein>